<sequence length="84" mass="8898">MLDPTYTSVHSKPSDAEEFGSLVTVPPPADQEGRSRGLATQTSTPPVLPPARTLAASDTDLRLFAAELIFCGIILISSSVWVLS</sequence>
<feature type="region of interest" description="Disordered" evidence="1">
    <location>
        <begin position="1"/>
        <end position="51"/>
    </location>
</feature>
<dbReference type="AlphaFoldDB" id="A0A022QQ86"/>
<name>A0A022QQ86_ERYGU</name>
<proteinExistence type="predicted"/>
<feature type="compositionally biased region" description="Polar residues" evidence="1">
    <location>
        <begin position="1"/>
        <end position="11"/>
    </location>
</feature>
<reference evidence="3 4" key="1">
    <citation type="journal article" date="2013" name="Proc. Natl. Acad. Sci. U.S.A.">
        <title>Fine-scale variation in meiotic recombination in Mimulus inferred from population shotgun sequencing.</title>
        <authorList>
            <person name="Hellsten U."/>
            <person name="Wright K.M."/>
            <person name="Jenkins J."/>
            <person name="Shu S."/>
            <person name="Yuan Y."/>
            <person name="Wessler S.R."/>
            <person name="Schmutz J."/>
            <person name="Willis J.H."/>
            <person name="Rokhsar D.S."/>
        </authorList>
    </citation>
    <scope>NUCLEOTIDE SEQUENCE [LARGE SCALE GENOMIC DNA]</scope>
    <source>
        <strain evidence="4">cv. DUN x IM62</strain>
    </source>
</reference>
<evidence type="ECO:0000313" key="3">
    <source>
        <dbReference type="EMBL" id="EYU29754.1"/>
    </source>
</evidence>
<evidence type="ECO:0000256" key="1">
    <source>
        <dbReference type="SAM" id="MobiDB-lite"/>
    </source>
</evidence>
<organism evidence="3 4">
    <name type="scientific">Erythranthe guttata</name>
    <name type="common">Yellow monkey flower</name>
    <name type="synonym">Mimulus guttatus</name>
    <dbReference type="NCBI Taxonomy" id="4155"/>
    <lineage>
        <taxon>Eukaryota</taxon>
        <taxon>Viridiplantae</taxon>
        <taxon>Streptophyta</taxon>
        <taxon>Embryophyta</taxon>
        <taxon>Tracheophyta</taxon>
        <taxon>Spermatophyta</taxon>
        <taxon>Magnoliopsida</taxon>
        <taxon>eudicotyledons</taxon>
        <taxon>Gunneridae</taxon>
        <taxon>Pentapetalae</taxon>
        <taxon>asterids</taxon>
        <taxon>lamiids</taxon>
        <taxon>Lamiales</taxon>
        <taxon>Phrymaceae</taxon>
        <taxon>Erythranthe</taxon>
    </lineage>
</organism>
<keyword evidence="2" id="KW-0812">Transmembrane</keyword>
<accession>A0A022QQ86</accession>
<feature type="non-terminal residue" evidence="3">
    <location>
        <position position="84"/>
    </location>
</feature>
<keyword evidence="2" id="KW-1133">Transmembrane helix</keyword>
<protein>
    <submittedName>
        <fullName evidence="3">Uncharacterized protein</fullName>
    </submittedName>
</protein>
<keyword evidence="4" id="KW-1185">Reference proteome</keyword>
<evidence type="ECO:0000313" key="4">
    <source>
        <dbReference type="Proteomes" id="UP000030748"/>
    </source>
</evidence>
<gene>
    <name evidence="3" type="ORF">MIMGU_mgv11b018798mg</name>
</gene>
<keyword evidence="2" id="KW-0472">Membrane</keyword>
<dbReference type="Proteomes" id="UP000030748">
    <property type="component" value="Unassembled WGS sequence"/>
</dbReference>
<evidence type="ECO:0000256" key="2">
    <source>
        <dbReference type="SAM" id="Phobius"/>
    </source>
</evidence>
<feature type="transmembrane region" description="Helical" evidence="2">
    <location>
        <begin position="63"/>
        <end position="83"/>
    </location>
</feature>
<dbReference type="EMBL" id="KI631158">
    <property type="protein sequence ID" value="EYU29754.1"/>
    <property type="molecule type" value="Genomic_DNA"/>
</dbReference>